<accession>A0ACB9FGV0</accession>
<evidence type="ECO:0000313" key="1">
    <source>
        <dbReference type="EMBL" id="KAI3770302.1"/>
    </source>
</evidence>
<organism evidence="1 2">
    <name type="scientific">Arctium lappa</name>
    <name type="common">Greater burdock</name>
    <name type="synonym">Lappa major</name>
    <dbReference type="NCBI Taxonomy" id="4217"/>
    <lineage>
        <taxon>Eukaryota</taxon>
        <taxon>Viridiplantae</taxon>
        <taxon>Streptophyta</taxon>
        <taxon>Embryophyta</taxon>
        <taxon>Tracheophyta</taxon>
        <taxon>Spermatophyta</taxon>
        <taxon>Magnoliopsida</taxon>
        <taxon>eudicotyledons</taxon>
        <taxon>Gunneridae</taxon>
        <taxon>Pentapetalae</taxon>
        <taxon>asterids</taxon>
        <taxon>campanulids</taxon>
        <taxon>Asterales</taxon>
        <taxon>Asteraceae</taxon>
        <taxon>Carduoideae</taxon>
        <taxon>Cardueae</taxon>
        <taxon>Arctiinae</taxon>
        <taxon>Arctium</taxon>
    </lineage>
</organism>
<protein>
    <submittedName>
        <fullName evidence="1">Uncharacterized protein</fullName>
    </submittedName>
</protein>
<reference evidence="1 2" key="2">
    <citation type="journal article" date="2022" name="Mol. Ecol. Resour.">
        <title>The genomes of chicory, endive, great burdock and yacon provide insights into Asteraceae paleo-polyploidization history and plant inulin production.</title>
        <authorList>
            <person name="Fan W."/>
            <person name="Wang S."/>
            <person name="Wang H."/>
            <person name="Wang A."/>
            <person name="Jiang F."/>
            <person name="Liu H."/>
            <person name="Zhao H."/>
            <person name="Xu D."/>
            <person name="Zhang Y."/>
        </authorList>
    </citation>
    <scope>NUCLEOTIDE SEQUENCE [LARGE SCALE GENOMIC DNA]</scope>
    <source>
        <strain evidence="2">cv. Niubang</strain>
    </source>
</reference>
<gene>
    <name evidence="1" type="ORF">L6452_01430</name>
</gene>
<dbReference type="EMBL" id="CM042047">
    <property type="protein sequence ID" value="KAI3770302.1"/>
    <property type="molecule type" value="Genomic_DNA"/>
</dbReference>
<sequence length="86" mass="9292">MGQPTETFYDIERAPSFGLVVGDRGNSETGSVIFSDDAPPSYTDVARRDASQTYESSVDNNLPQVNLDEASSTALNFGQICPYHGN</sequence>
<keyword evidence="2" id="KW-1185">Reference proteome</keyword>
<reference evidence="2" key="1">
    <citation type="journal article" date="2022" name="Mol. Ecol. Resour.">
        <title>The genomes of chicory, endive, great burdock and yacon provide insights into Asteraceae palaeo-polyploidization history and plant inulin production.</title>
        <authorList>
            <person name="Fan W."/>
            <person name="Wang S."/>
            <person name="Wang H."/>
            <person name="Wang A."/>
            <person name="Jiang F."/>
            <person name="Liu H."/>
            <person name="Zhao H."/>
            <person name="Xu D."/>
            <person name="Zhang Y."/>
        </authorList>
    </citation>
    <scope>NUCLEOTIDE SEQUENCE [LARGE SCALE GENOMIC DNA]</scope>
    <source>
        <strain evidence="2">cv. Niubang</strain>
    </source>
</reference>
<evidence type="ECO:0000313" key="2">
    <source>
        <dbReference type="Proteomes" id="UP001055879"/>
    </source>
</evidence>
<dbReference type="Proteomes" id="UP001055879">
    <property type="component" value="Linkage Group LG01"/>
</dbReference>
<name>A0ACB9FGV0_ARCLA</name>
<proteinExistence type="predicted"/>
<comment type="caution">
    <text evidence="1">The sequence shown here is derived from an EMBL/GenBank/DDBJ whole genome shotgun (WGS) entry which is preliminary data.</text>
</comment>